<feature type="transmembrane region" description="Helical" evidence="1">
    <location>
        <begin position="7"/>
        <end position="24"/>
    </location>
</feature>
<organism evidence="2">
    <name type="scientific">bioreactor metagenome</name>
    <dbReference type="NCBI Taxonomy" id="1076179"/>
    <lineage>
        <taxon>unclassified sequences</taxon>
        <taxon>metagenomes</taxon>
        <taxon>ecological metagenomes</taxon>
    </lineage>
</organism>
<keyword evidence="1" id="KW-1133">Transmembrane helix</keyword>
<reference evidence="2" key="1">
    <citation type="submission" date="2019-08" db="EMBL/GenBank/DDBJ databases">
        <authorList>
            <person name="Kucharzyk K."/>
            <person name="Murdoch R.W."/>
            <person name="Higgins S."/>
            <person name="Loffler F."/>
        </authorList>
    </citation>
    <scope>NUCLEOTIDE SEQUENCE</scope>
</reference>
<name>A0A645CN31_9ZZZZ</name>
<protein>
    <recommendedName>
        <fullName evidence="3">DUF3021 domain-containing protein</fullName>
    </recommendedName>
</protein>
<gene>
    <name evidence="2" type="ORF">SDC9_125295</name>
</gene>
<feature type="transmembrane region" description="Helical" evidence="1">
    <location>
        <begin position="66"/>
        <end position="86"/>
    </location>
</feature>
<dbReference type="Pfam" id="PF11457">
    <property type="entry name" value="DUF3021"/>
    <property type="match status" value="1"/>
</dbReference>
<proteinExistence type="predicted"/>
<comment type="caution">
    <text evidence="2">The sequence shown here is derived from an EMBL/GenBank/DDBJ whole genome shotgun (WGS) entry which is preliminary data.</text>
</comment>
<feature type="transmembrane region" description="Helical" evidence="1">
    <location>
        <begin position="92"/>
        <end position="116"/>
    </location>
</feature>
<accession>A0A645CN31</accession>
<evidence type="ECO:0000313" key="2">
    <source>
        <dbReference type="EMBL" id="MPM78284.1"/>
    </source>
</evidence>
<keyword evidence="1" id="KW-0472">Membrane</keyword>
<keyword evidence="1" id="KW-0812">Transmembrane</keyword>
<dbReference type="AlphaFoldDB" id="A0A645CN31"/>
<dbReference type="InterPro" id="IPR021560">
    <property type="entry name" value="DUF3021"/>
</dbReference>
<sequence>MKLFLKGLIRGTLPFAVMLSMYAWNNFQGRAADTKAFLFYGFMALFLGLASIIYEIKQLSFGKQIFVHYLTMMATVFPLLLLSGYYKTGSFGAIFQVFLQFNKVGVILFVTTALISKVRNSLMNLKQTDLKN</sequence>
<evidence type="ECO:0008006" key="3">
    <source>
        <dbReference type="Google" id="ProtNLM"/>
    </source>
</evidence>
<dbReference type="EMBL" id="VSSQ01028539">
    <property type="protein sequence ID" value="MPM78284.1"/>
    <property type="molecule type" value="Genomic_DNA"/>
</dbReference>
<feature type="transmembrane region" description="Helical" evidence="1">
    <location>
        <begin position="36"/>
        <end position="54"/>
    </location>
</feature>
<evidence type="ECO:0000256" key="1">
    <source>
        <dbReference type="SAM" id="Phobius"/>
    </source>
</evidence>